<comment type="similarity">
    <text evidence="1 2">Belongs to the peptidase M16 family.</text>
</comment>
<evidence type="ECO:0000259" key="4">
    <source>
        <dbReference type="Pfam" id="PF00675"/>
    </source>
</evidence>
<feature type="region of interest" description="Disordered" evidence="3">
    <location>
        <begin position="1"/>
        <end position="37"/>
    </location>
</feature>
<dbReference type="InterPro" id="IPR050361">
    <property type="entry name" value="MPP/UQCRC_Complex"/>
</dbReference>
<dbReference type="Gene3D" id="3.30.830.10">
    <property type="entry name" value="Metalloenzyme, LuxS/M16 peptidase-like"/>
    <property type="match status" value="2"/>
</dbReference>
<dbReference type="Pfam" id="PF05193">
    <property type="entry name" value="Peptidase_M16_C"/>
    <property type="match status" value="1"/>
</dbReference>
<dbReference type="GO" id="GO:0046872">
    <property type="term" value="F:metal ion binding"/>
    <property type="evidence" value="ECO:0007669"/>
    <property type="project" value="InterPro"/>
</dbReference>
<organism evidence="6 7">
    <name type="scientific">Pseudonocardia alni</name>
    <name type="common">Amycolata alni</name>
    <dbReference type="NCBI Taxonomy" id="33907"/>
    <lineage>
        <taxon>Bacteria</taxon>
        <taxon>Bacillati</taxon>
        <taxon>Actinomycetota</taxon>
        <taxon>Actinomycetes</taxon>
        <taxon>Pseudonocardiales</taxon>
        <taxon>Pseudonocardiaceae</taxon>
        <taxon>Pseudonocardia</taxon>
    </lineage>
</organism>
<feature type="compositionally biased region" description="Low complexity" evidence="3">
    <location>
        <begin position="16"/>
        <end position="30"/>
    </location>
</feature>
<keyword evidence="7" id="KW-1185">Reference proteome</keyword>
<sequence length="461" mass="48413">MAPENDHAAAARDSSRAAARVSPASVTTVDDTTDTVRRSDLPGGVRLVTETVPGVRSVALGIWIGIGSVDETPEQAGAAHFLEHLLFKGTRRRTAAGIAEEMDAVGGELNAFTAKEHTCYYAHVLDTDVALAVDVLADVVTDAELAHTDVELERGVVLEEISMRDDDPEDLLGDMFDETLFGDHPLGRPVIGSEDSIRAMSRDTLHSFWRGEYTAPRMVVAAAGNLDHDHVAELVAAALDRAAQGHTGARPVPPRTATGARPVRTGALGLLDDDSEQAHMMLGVPTAGRAGRGLPVLAVLNSALGGGLSSRLFQQVREQRGLAYQVYSSTVRYADAGALSVYAGCAPERLGEVVAVVRDVLAEVAADGLTEAEVVRARGALRGGLVLGCEDTASRMNRLGRAELDHGRQRSLADSLARIDAVTPAEVAALAGELLAQPLTAAVVGPYGDVDDLPAALRDLA</sequence>
<feature type="domain" description="Peptidase M16 N-terminal" evidence="4">
    <location>
        <begin position="47"/>
        <end position="192"/>
    </location>
</feature>
<evidence type="ECO:0000313" key="6">
    <source>
        <dbReference type="EMBL" id="NYG01246.1"/>
    </source>
</evidence>
<dbReference type="InterPro" id="IPR007863">
    <property type="entry name" value="Peptidase_M16_C"/>
</dbReference>
<evidence type="ECO:0000256" key="2">
    <source>
        <dbReference type="RuleBase" id="RU004447"/>
    </source>
</evidence>
<reference evidence="6 7" key="1">
    <citation type="submission" date="2020-07" db="EMBL/GenBank/DDBJ databases">
        <title>Sequencing the genomes of 1000 actinobacteria strains.</title>
        <authorList>
            <person name="Klenk H.-P."/>
        </authorList>
    </citation>
    <scope>NUCLEOTIDE SEQUENCE [LARGE SCALE GENOMIC DNA]</scope>
    <source>
        <strain evidence="6 7">DSM 44749</strain>
    </source>
</reference>
<proteinExistence type="inferred from homology"/>
<gene>
    <name evidence="6" type="ORF">HDA37_001531</name>
</gene>
<accession>A0A852W5N0</accession>
<dbReference type="FunFam" id="3.30.830.10:FF:000008">
    <property type="entry name" value="Mitochondrial-processing peptidase subunit beta"/>
    <property type="match status" value="1"/>
</dbReference>
<name>A0A852W5N0_PSEA5</name>
<dbReference type="AlphaFoldDB" id="A0A852W5N0"/>
<dbReference type="Proteomes" id="UP000549695">
    <property type="component" value="Unassembled WGS sequence"/>
</dbReference>
<dbReference type="EMBL" id="JACCCZ010000001">
    <property type="protein sequence ID" value="NYG01246.1"/>
    <property type="molecule type" value="Genomic_DNA"/>
</dbReference>
<dbReference type="InterPro" id="IPR001431">
    <property type="entry name" value="Pept_M16_Zn_BS"/>
</dbReference>
<dbReference type="InterPro" id="IPR011249">
    <property type="entry name" value="Metalloenz_LuxS/M16"/>
</dbReference>
<dbReference type="Pfam" id="PF00675">
    <property type="entry name" value="Peptidase_M16"/>
    <property type="match status" value="1"/>
</dbReference>
<protein>
    <submittedName>
        <fullName evidence="6">Zn-dependent peptidase</fullName>
    </submittedName>
</protein>
<dbReference type="SUPFAM" id="SSF63411">
    <property type="entry name" value="LuxS/MPP-like metallohydrolase"/>
    <property type="match status" value="2"/>
</dbReference>
<evidence type="ECO:0000256" key="1">
    <source>
        <dbReference type="ARBA" id="ARBA00007261"/>
    </source>
</evidence>
<comment type="caution">
    <text evidence="6">The sequence shown here is derived from an EMBL/GenBank/DDBJ whole genome shotgun (WGS) entry which is preliminary data.</text>
</comment>
<feature type="compositionally biased region" description="Basic and acidic residues" evidence="3">
    <location>
        <begin position="1"/>
        <end position="15"/>
    </location>
</feature>
<dbReference type="PANTHER" id="PTHR11851">
    <property type="entry name" value="METALLOPROTEASE"/>
    <property type="match status" value="1"/>
</dbReference>
<evidence type="ECO:0000256" key="3">
    <source>
        <dbReference type="SAM" id="MobiDB-lite"/>
    </source>
</evidence>
<evidence type="ECO:0000259" key="5">
    <source>
        <dbReference type="Pfam" id="PF05193"/>
    </source>
</evidence>
<dbReference type="GO" id="GO:0004222">
    <property type="term" value="F:metalloendopeptidase activity"/>
    <property type="evidence" value="ECO:0007669"/>
    <property type="project" value="InterPro"/>
</dbReference>
<dbReference type="PANTHER" id="PTHR11851:SF49">
    <property type="entry name" value="MITOCHONDRIAL-PROCESSING PEPTIDASE SUBUNIT ALPHA"/>
    <property type="match status" value="1"/>
</dbReference>
<dbReference type="InterPro" id="IPR011765">
    <property type="entry name" value="Pept_M16_N"/>
</dbReference>
<dbReference type="PROSITE" id="PS00143">
    <property type="entry name" value="INSULINASE"/>
    <property type="match status" value="1"/>
</dbReference>
<feature type="domain" description="Peptidase M16 C-terminal" evidence="5">
    <location>
        <begin position="200"/>
        <end position="380"/>
    </location>
</feature>
<evidence type="ECO:0000313" key="7">
    <source>
        <dbReference type="Proteomes" id="UP000549695"/>
    </source>
</evidence>
<dbReference type="GO" id="GO:0006508">
    <property type="term" value="P:proteolysis"/>
    <property type="evidence" value="ECO:0007669"/>
    <property type="project" value="InterPro"/>
</dbReference>